<reference evidence="1" key="1">
    <citation type="journal article" date="2022" name="bioRxiv">
        <title>Sequencing and chromosome-scale assembly of the giantPleurodeles waltlgenome.</title>
        <authorList>
            <person name="Brown T."/>
            <person name="Elewa A."/>
            <person name="Iarovenko S."/>
            <person name="Subramanian E."/>
            <person name="Araus A.J."/>
            <person name="Petzold A."/>
            <person name="Susuki M."/>
            <person name="Suzuki K.-i.T."/>
            <person name="Hayashi T."/>
            <person name="Toyoda A."/>
            <person name="Oliveira C."/>
            <person name="Osipova E."/>
            <person name="Leigh N.D."/>
            <person name="Simon A."/>
            <person name="Yun M.H."/>
        </authorList>
    </citation>
    <scope>NUCLEOTIDE SEQUENCE</scope>
    <source>
        <strain evidence="1">20211129_DDA</strain>
        <tissue evidence="1">Liver</tissue>
    </source>
</reference>
<dbReference type="Pfam" id="PF02188">
    <property type="entry name" value="GoLoco"/>
    <property type="match status" value="2"/>
</dbReference>
<gene>
    <name evidence="1" type="ORF">NDU88_001571</name>
</gene>
<evidence type="ECO:0000313" key="2">
    <source>
        <dbReference type="Proteomes" id="UP001066276"/>
    </source>
</evidence>
<accession>A0AAV7SD36</accession>
<name>A0AAV7SD36_PLEWA</name>
<organism evidence="1 2">
    <name type="scientific">Pleurodeles waltl</name>
    <name type="common">Iberian ribbed newt</name>
    <dbReference type="NCBI Taxonomy" id="8319"/>
    <lineage>
        <taxon>Eukaryota</taxon>
        <taxon>Metazoa</taxon>
        <taxon>Chordata</taxon>
        <taxon>Craniata</taxon>
        <taxon>Vertebrata</taxon>
        <taxon>Euteleostomi</taxon>
        <taxon>Amphibia</taxon>
        <taxon>Batrachia</taxon>
        <taxon>Caudata</taxon>
        <taxon>Salamandroidea</taxon>
        <taxon>Salamandridae</taxon>
        <taxon>Pleurodelinae</taxon>
        <taxon>Pleurodeles</taxon>
    </lineage>
</organism>
<evidence type="ECO:0000313" key="1">
    <source>
        <dbReference type="EMBL" id="KAJ1161083.1"/>
    </source>
</evidence>
<dbReference type="PANTHER" id="PTHR47503">
    <property type="entry name" value="PURKINJE CELL PROTEIN 2"/>
    <property type="match status" value="1"/>
</dbReference>
<dbReference type="InterPro" id="IPR011990">
    <property type="entry name" value="TPR-like_helical_dom_sf"/>
</dbReference>
<proteinExistence type="predicted"/>
<keyword evidence="2" id="KW-1185">Reference proteome</keyword>
<dbReference type="PROSITE" id="PS50877">
    <property type="entry name" value="GOLOCO"/>
    <property type="match status" value="2"/>
</dbReference>
<dbReference type="Proteomes" id="UP001066276">
    <property type="component" value="Chromosome 4_2"/>
</dbReference>
<sequence length="240" mass="26978">MHCAWWVHERQLHVDKRDSRPGFAEAIKSNSGVRRPLTRTLSALYHRRRNYETIPTAFLEDSDAKSRYTRAGWDRRQRQDIPPEQEGFFNLLSHVQGARIDEQRCNIQIVHNKGGSTGLEEHSPDSPPPEMNKLMDMLAHSQSRRLDDQRADFTYVPGCPNTENNGTATSKMIFLLRCSGNIPLRSSDSSPATIDMPSLSTSGESGFFSFPATGSVCSVGKRHHNTLRISVTKQRNKAGG</sequence>
<dbReference type="SMART" id="SM00390">
    <property type="entry name" value="GoLoco"/>
    <property type="match status" value="2"/>
</dbReference>
<dbReference type="InterPro" id="IPR003109">
    <property type="entry name" value="GoLoco_motif"/>
</dbReference>
<dbReference type="Gene3D" id="1.25.40.10">
    <property type="entry name" value="Tetratricopeptide repeat domain"/>
    <property type="match status" value="1"/>
</dbReference>
<dbReference type="GO" id="GO:0005085">
    <property type="term" value="F:guanyl-nucleotide exchange factor activity"/>
    <property type="evidence" value="ECO:0007669"/>
    <property type="project" value="InterPro"/>
</dbReference>
<dbReference type="AlphaFoldDB" id="A0AAV7SD36"/>
<dbReference type="EMBL" id="JANPWB010000008">
    <property type="protein sequence ID" value="KAJ1161083.1"/>
    <property type="molecule type" value="Genomic_DNA"/>
</dbReference>
<dbReference type="PANTHER" id="PTHR47503:SF1">
    <property type="entry name" value="PURKINJE CELL PROTEIN 2 HOMOLOG"/>
    <property type="match status" value="1"/>
</dbReference>
<comment type="caution">
    <text evidence="1">The sequence shown here is derived from an EMBL/GenBank/DDBJ whole genome shotgun (WGS) entry which is preliminary data.</text>
</comment>
<dbReference type="InterPro" id="IPR042168">
    <property type="entry name" value="Pcp2"/>
</dbReference>
<protein>
    <submittedName>
        <fullName evidence="1">Uncharacterized protein</fullName>
    </submittedName>
</protein>